<accession>A0ABP0QM95</accession>
<feature type="domain" description="Protein kinase" evidence="5">
    <location>
        <begin position="50"/>
        <end position="397"/>
    </location>
</feature>
<evidence type="ECO:0000256" key="3">
    <source>
        <dbReference type="ARBA" id="ARBA00022833"/>
    </source>
</evidence>
<keyword evidence="1 4" id="KW-0479">Metal-binding</keyword>
<feature type="zinc finger region" description="C3H1-type" evidence="4">
    <location>
        <begin position="225"/>
        <end position="253"/>
    </location>
</feature>
<dbReference type="PROSITE" id="PS00108">
    <property type="entry name" value="PROTEIN_KINASE_ST"/>
    <property type="match status" value="1"/>
</dbReference>
<dbReference type="SMART" id="SM00356">
    <property type="entry name" value="ZnF_C3H1"/>
    <property type="match status" value="2"/>
</dbReference>
<dbReference type="SUPFAM" id="SSF90229">
    <property type="entry name" value="CCCH zinc finger"/>
    <property type="match status" value="1"/>
</dbReference>
<keyword evidence="8" id="KW-1185">Reference proteome</keyword>
<dbReference type="InterPro" id="IPR011009">
    <property type="entry name" value="Kinase-like_dom_sf"/>
</dbReference>
<dbReference type="InterPro" id="IPR008271">
    <property type="entry name" value="Ser/Thr_kinase_AS"/>
</dbReference>
<evidence type="ECO:0008006" key="9">
    <source>
        <dbReference type="Google" id="ProtNLM"/>
    </source>
</evidence>
<feature type="domain" description="C3H1-type" evidence="6">
    <location>
        <begin position="197"/>
        <end position="217"/>
    </location>
</feature>
<evidence type="ECO:0000313" key="7">
    <source>
        <dbReference type="EMBL" id="CAK9089059.1"/>
    </source>
</evidence>
<reference evidence="7 8" key="1">
    <citation type="submission" date="2024-02" db="EMBL/GenBank/DDBJ databases">
        <authorList>
            <person name="Chen Y."/>
            <person name="Shah S."/>
            <person name="Dougan E. K."/>
            <person name="Thang M."/>
            <person name="Chan C."/>
        </authorList>
    </citation>
    <scope>NUCLEOTIDE SEQUENCE [LARGE SCALE GENOMIC DNA]</scope>
</reference>
<name>A0ABP0QM95_9DINO</name>
<evidence type="ECO:0000256" key="1">
    <source>
        <dbReference type="ARBA" id="ARBA00022723"/>
    </source>
</evidence>
<dbReference type="Pfam" id="PF00642">
    <property type="entry name" value="zf-CCCH"/>
    <property type="match status" value="1"/>
</dbReference>
<evidence type="ECO:0000313" key="8">
    <source>
        <dbReference type="Proteomes" id="UP001642484"/>
    </source>
</evidence>
<dbReference type="InterPro" id="IPR036855">
    <property type="entry name" value="Znf_CCCH_sf"/>
</dbReference>
<sequence length="397" mass="43935">MSQDSLKDAGYDQVVEVNEAILSAVLARRGNRALVTGRYTSSRHLEHDYHFDGKVIGSGLSGPVRLATGKADGCKYAIKSFKKKGMSSRKRAELKSEAEVYLTLDHPHVAKLEMIYETDEEMHFVMEYMSGGELYKRLSNRKRYSEEAAALCIRQVLLAVAYLHAHEVVHRDLKLENFLYESEDSEHLKIIDFGFAKHWRSNRCTMGQSCNFAHSAAELRAQPDLVATKLCFQFMSKGRCKKGDECTFAHGRKELRQAPPEEVPVVERPTLKPMKVNLPMPAGTGLKAVVSQLEELTFDALNPFSPMPDALSAFDVLSAFHPPPGLMPPPGLGGYDSYVGGGTGSIPSEHIFAEKLVSPASTSFPCSPRIDDMYGSEPLSDIYGSEPLSPASEVFRL</sequence>
<evidence type="ECO:0000259" key="5">
    <source>
        <dbReference type="PROSITE" id="PS50011"/>
    </source>
</evidence>
<dbReference type="Gene3D" id="1.10.510.10">
    <property type="entry name" value="Transferase(Phosphotransferase) domain 1"/>
    <property type="match status" value="1"/>
</dbReference>
<keyword evidence="2 4" id="KW-0863">Zinc-finger</keyword>
<evidence type="ECO:0000256" key="2">
    <source>
        <dbReference type="ARBA" id="ARBA00022771"/>
    </source>
</evidence>
<evidence type="ECO:0000256" key="4">
    <source>
        <dbReference type="PROSITE-ProRule" id="PRU00723"/>
    </source>
</evidence>
<feature type="domain" description="C3H1-type" evidence="6">
    <location>
        <begin position="225"/>
        <end position="253"/>
    </location>
</feature>
<organism evidence="7 8">
    <name type="scientific">Durusdinium trenchii</name>
    <dbReference type="NCBI Taxonomy" id="1381693"/>
    <lineage>
        <taxon>Eukaryota</taxon>
        <taxon>Sar</taxon>
        <taxon>Alveolata</taxon>
        <taxon>Dinophyceae</taxon>
        <taxon>Suessiales</taxon>
        <taxon>Symbiodiniaceae</taxon>
        <taxon>Durusdinium</taxon>
    </lineage>
</organism>
<dbReference type="SUPFAM" id="SSF56112">
    <property type="entry name" value="Protein kinase-like (PK-like)"/>
    <property type="match status" value="1"/>
</dbReference>
<gene>
    <name evidence="7" type="ORF">CCMP2556_LOCUS42898</name>
</gene>
<dbReference type="InterPro" id="IPR000719">
    <property type="entry name" value="Prot_kinase_dom"/>
</dbReference>
<feature type="zinc finger region" description="C3H1-type" evidence="4">
    <location>
        <begin position="197"/>
        <end position="217"/>
    </location>
</feature>
<dbReference type="PROSITE" id="PS50011">
    <property type="entry name" value="PROTEIN_KINASE_DOM"/>
    <property type="match status" value="1"/>
</dbReference>
<dbReference type="Proteomes" id="UP001642484">
    <property type="component" value="Unassembled WGS sequence"/>
</dbReference>
<dbReference type="EMBL" id="CAXAMN010024694">
    <property type="protein sequence ID" value="CAK9089059.1"/>
    <property type="molecule type" value="Genomic_DNA"/>
</dbReference>
<dbReference type="InterPro" id="IPR000571">
    <property type="entry name" value="Znf_CCCH"/>
</dbReference>
<evidence type="ECO:0000259" key="6">
    <source>
        <dbReference type="PROSITE" id="PS50103"/>
    </source>
</evidence>
<dbReference type="SMART" id="SM00220">
    <property type="entry name" value="S_TKc"/>
    <property type="match status" value="1"/>
</dbReference>
<keyword evidence="3 4" id="KW-0862">Zinc</keyword>
<dbReference type="PANTHER" id="PTHR24347">
    <property type="entry name" value="SERINE/THREONINE-PROTEIN KINASE"/>
    <property type="match status" value="1"/>
</dbReference>
<protein>
    <recommendedName>
        <fullName evidence="9">Protein kinase domain-containing protein</fullName>
    </recommendedName>
</protein>
<dbReference type="Gene3D" id="4.10.1000.10">
    <property type="entry name" value="Zinc finger, CCCH-type"/>
    <property type="match status" value="1"/>
</dbReference>
<proteinExistence type="predicted"/>
<dbReference type="PROSITE" id="PS50103">
    <property type="entry name" value="ZF_C3H1"/>
    <property type="match status" value="2"/>
</dbReference>
<dbReference type="Pfam" id="PF00069">
    <property type="entry name" value="Pkinase"/>
    <property type="match status" value="1"/>
</dbReference>
<comment type="caution">
    <text evidence="7">The sequence shown here is derived from an EMBL/GenBank/DDBJ whole genome shotgun (WGS) entry which is preliminary data.</text>
</comment>